<feature type="transmembrane region" description="Helical" evidence="2">
    <location>
        <begin position="668"/>
        <end position="690"/>
    </location>
</feature>
<gene>
    <name evidence="4" type="ORF">KDI_14440</name>
</gene>
<keyword evidence="2" id="KW-0472">Membrane</keyword>
<dbReference type="InterPro" id="IPR052901">
    <property type="entry name" value="Bact_TGase-like"/>
</dbReference>
<keyword evidence="5" id="KW-1185">Reference proteome</keyword>
<dbReference type="SMART" id="SM00460">
    <property type="entry name" value="TGc"/>
    <property type="match status" value="1"/>
</dbReference>
<comment type="caution">
    <text evidence="4">The sequence shown here is derived from an EMBL/GenBank/DDBJ whole genome shotgun (WGS) entry which is preliminary data.</text>
</comment>
<protein>
    <recommendedName>
        <fullName evidence="3">Transglutaminase-like domain-containing protein</fullName>
    </recommendedName>
</protein>
<feature type="transmembrane region" description="Helical" evidence="2">
    <location>
        <begin position="41"/>
        <end position="61"/>
    </location>
</feature>
<dbReference type="OrthoDB" id="9804872at2"/>
<feature type="transmembrane region" description="Helical" evidence="2">
    <location>
        <begin position="90"/>
        <end position="109"/>
    </location>
</feature>
<dbReference type="Gene3D" id="3.10.620.30">
    <property type="match status" value="1"/>
</dbReference>
<dbReference type="RefSeq" id="WP_149400887.1">
    <property type="nucleotide sequence ID" value="NZ_BIXY01000015.1"/>
</dbReference>
<keyword evidence="2" id="KW-0812">Transmembrane</keyword>
<feature type="domain" description="Transglutaminase-like" evidence="3">
    <location>
        <begin position="532"/>
        <end position="605"/>
    </location>
</feature>
<proteinExistence type="predicted"/>
<feature type="transmembrane region" description="Helical" evidence="2">
    <location>
        <begin position="115"/>
        <end position="133"/>
    </location>
</feature>
<dbReference type="Proteomes" id="UP000322530">
    <property type="component" value="Unassembled WGS sequence"/>
</dbReference>
<reference evidence="4 5" key="1">
    <citation type="submission" date="2019-01" db="EMBL/GenBank/DDBJ databases">
        <title>Draft genome sequence of Dictyobacter sp. Uno17.</title>
        <authorList>
            <person name="Wang C.M."/>
            <person name="Zheng Y."/>
            <person name="Sakai Y."/>
            <person name="Abe K."/>
            <person name="Yokota A."/>
            <person name="Yabe S."/>
        </authorList>
    </citation>
    <scope>NUCLEOTIDE SEQUENCE [LARGE SCALE GENOMIC DNA]</scope>
    <source>
        <strain evidence="4 5">Uno17</strain>
    </source>
</reference>
<evidence type="ECO:0000313" key="4">
    <source>
        <dbReference type="EMBL" id="GCF07880.1"/>
    </source>
</evidence>
<feature type="transmembrane region" description="Helical" evidence="2">
    <location>
        <begin position="193"/>
        <end position="211"/>
    </location>
</feature>
<dbReference type="InterPro" id="IPR021878">
    <property type="entry name" value="TgpA_N"/>
</dbReference>
<accession>A0A5A5T8S2</accession>
<dbReference type="SUPFAM" id="SSF54001">
    <property type="entry name" value="Cysteine proteinases"/>
    <property type="match status" value="1"/>
</dbReference>
<dbReference type="AlphaFoldDB" id="A0A5A5T8S2"/>
<keyword evidence="2" id="KW-1133">Transmembrane helix</keyword>
<evidence type="ECO:0000313" key="5">
    <source>
        <dbReference type="Proteomes" id="UP000322530"/>
    </source>
</evidence>
<dbReference type="InterPro" id="IPR002931">
    <property type="entry name" value="Transglutaminase-like"/>
</dbReference>
<dbReference type="EMBL" id="BIXY01000015">
    <property type="protein sequence ID" value="GCF07880.1"/>
    <property type="molecule type" value="Genomic_DNA"/>
</dbReference>
<evidence type="ECO:0000256" key="2">
    <source>
        <dbReference type="SAM" id="Phobius"/>
    </source>
</evidence>
<dbReference type="PANTHER" id="PTHR42736">
    <property type="entry name" value="PROTEIN-GLUTAMINE GAMMA-GLUTAMYLTRANSFERASE"/>
    <property type="match status" value="1"/>
</dbReference>
<dbReference type="PANTHER" id="PTHR42736:SF1">
    <property type="entry name" value="PROTEIN-GLUTAMINE GAMMA-GLUTAMYLTRANSFERASE"/>
    <property type="match status" value="1"/>
</dbReference>
<feature type="transmembrane region" description="Helical" evidence="2">
    <location>
        <begin position="231"/>
        <end position="253"/>
    </location>
</feature>
<dbReference type="Pfam" id="PF11992">
    <property type="entry name" value="TgpA_N"/>
    <property type="match status" value="1"/>
</dbReference>
<dbReference type="Pfam" id="PF13559">
    <property type="entry name" value="DUF4129"/>
    <property type="match status" value="1"/>
</dbReference>
<sequence length="815" mass="90797">MRNAAIDRLSKILSDDPEQNGDRRAFNWSDVSLSLYQREGWFSLFLLALIVYCGIWCIQANDWVDNSGALSLTALVGILYGTWSVKQRFFAAWLVYSMAAVIGLLLIVWQISITFYGGSLLGELQGIGLWFIWLVTGHTNEDPALYFMIILLLGYLLAYISALLLYRWCLPWLLVAMNGVVLVLSLNGLNQAYVFFLFLFLAASLLLLLRFNLYTSTQRWEGQGLHYADDLGWGFMQTGIVISLGIILLSALLPADYEEMHLAQIWSSQTPLGLLANALDRGSNAGISENAPNPGNFTDNLVLGGNPHLNNAVVFKVKVDASQPQYLALVSYNTYDHGWSISGSNQNYHIGANTLLATNDQKTYAVTQDITVVTPPGEQQPYLVGASDVVKVSVAANILDGSGGIVTWLGEKNLQPNTHYTAVSAVSSADVSMLRSIPMPADAPSYRLTNSPDAQAPIEYFVPSIVQDFTQMPTYLKTDKQIAALTRSIVSQAHATTMYDKAVALETYLRTHYSYSTDIHPPLGEDPILWFLFDNKQQNGYCNYFSTAMALMARSLGIPAREVAGYAPGTYDSPNDQYIVHGMDAHSWTQVYFAGYGWVNFEPSASFKTFVRPLPDQSIGSSSSITGAGGGITPAQAQKARNRNIDQPETGGSGATHRQQAASLYNPLNITIACLLLLLLLASGSFFLWWQRLFKSHSLATQLYGRVSLLAGWAGIRRQSSQTPYEYVQQLSSTVTYLRDDAQLLEQLADVYVRERWSDPNSSDYLQHSGEIHELPALWRQIRLHLFAYLLRHPVFLRWIPDRMIVLLKRMRKKQ</sequence>
<feature type="transmembrane region" description="Helical" evidence="2">
    <location>
        <begin position="170"/>
        <end position="186"/>
    </location>
</feature>
<feature type="region of interest" description="Disordered" evidence="1">
    <location>
        <begin position="625"/>
        <end position="658"/>
    </location>
</feature>
<organism evidence="4 5">
    <name type="scientific">Dictyobacter arantiisoli</name>
    <dbReference type="NCBI Taxonomy" id="2014874"/>
    <lineage>
        <taxon>Bacteria</taxon>
        <taxon>Bacillati</taxon>
        <taxon>Chloroflexota</taxon>
        <taxon>Ktedonobacteria</taxon>
        <taxon>Ktedonobacterales</taxon>
        <taxon>Dictyobacteraceae</taxon>
        <taxon>Dictyobacter</taxon>
    </lineage>
</organism>
<evidence type="ECO:0000259" key="3">
    <source>
        <dbReference type="SMART" id="SM00460"/>
    </source>
</evidence>
<feature type="transmembrane region" description="Helical" evidence="2">
    <location>
        <begin position="145"/>
        <end position="164"/>
    </location>
</feature>
<evidence type="ECO:0000256" key="1">
    <source>
        <dbReference type="SAM" id="MobiDB-lite"/>
    </source>
</evidence>
<dbReference type="Pfam" id="PF01841">
    <property type="entry name" value="Transglut_core"/>
    <property type="match status" value="1"/>
</dbReference>
<dbReference type="InterPro" id="IPR025403">
    <property type="entry name" value="TgpA-like_C"/>
</dbReference>
<dbReference type="InterPro" id="IPR038765">
    <property type="entry name" value="Papain-like_cys_pep_sf"/>
</dbReference>
<name>A0A5A5T8S2_9CHLR</name>